<dbReference type="AlphaFoldDB" id="A0A9W9WEG1"/>
<dbReference type="PANTHER" id="PTHR33387:SF3">
    <property type="entry name" value="DUF985 DOMAIN-CONTAINING PROTEIN"/>
    <property type="match status" value="1"/>
</dbReference>
<evidence type="ECO:0000313" key="4">
    <source>
        <dbReference type="Proteomes" id="UP001147760"/>
    </source>
</evidence>
<evidence type="ECO:0000313" key="3">
    <source>
        <dbReference type="EMBL" id="KAJ5456663.1"/>
    </source>
</evidence>
<dbReference type="PANTHER" id="PTHR33387">
    <property type="entry name" value="RMLC-LIKE JELLY ROLL FOLD PROTEIN"/>
    <property type="match status" value="1"/>
</dbReference>
<dbReference type="CDD" id="cd06121">
    <property type="entry name" value="cupin_YML079wp"/>
    <property type="match status" value="1"/>
</dbReference>
<evidence type="ECO:0000259" key="2">
    <source>
        <dbReference type="Pfam" id="PF06172"/>
    </source>
</evidence>
<organism evidence="3 4">
    <name type="scientific">Penicillium desertorum</name>
    <dbReference type="NCBI Taxonomy" id="1303715"/>
    <lineage>
        <taxon>Eukaryota</taxon>
        <taxon>Fungi</taxon>
        <taxon>Dikarya</taxon>
        <taxon>Ascomycota</taxon>
        <taxon>Pezizomycotina</taxon>
        <taxon>Eurotiomycetes</taxon>
        <taxon>Eurotiomycetidae</taxon>
        <taxon>Eurotiales</taxon>
        <taxon>Aspergillaceae</taxon>
        <taxon>Penicillium</taxon>
    </lineage>
</organism>
<dbReference type="InterPro" id="IPR011051">
    <property type="entry name" value="RmlC_Cupin_sf"/>
</dbReference>
<comment type="caution">
    <text evidence="3">The sequence shown here is derived from an EMBL/GenBank/DDBJ whole genome shotgun (WGS) entry which is preliminary data.</text>
</comment>
<proteinExistence type="predicted"/>
<dbReference type="InterPro" id="IPR009327">
    <property type="entry name" value="Cupin_DUF985"/>
</dbReference>
<feature type="region of interest" description="Disordered" evidence="1">
    <location>
        <begin position="98"/>
        <end position="121"/>
    </location>
</feature>
<name>A0A9W9WEG1_9EURO</name>
<dbReference type="EMBL" id="JAPWDO010000009">
    <property type="protein sequence ID" value="KAJ5456663.1"/>
    <property type="molecule type" value="Genomic_DNA"/>
</dbReference>
<evidence type="ECO:0000256" key="1">
    <source>
        <dbReference type="SAM" id="MobiDB-lite"/>
    </source>
</evidence>
<feature type="domain" description="DUF985" evidence="2">
    <location>
        <begin position="75"/>
        <end position="238"/>
    </location>
</feature>
<protein>
    <recommendedName>
        <fullName evidence="2">DUF985 domain-containing protein</fullName>
    </recommendedName>
</protein>
<dbReference type="OrthoDB" id="6614653at2759"/>
<reference evidence="3" key="2">
    <citation type="journal article" date="2023" name="IMA Fungus">
        <title>Comparative genomic study of the Penicillium genus elucidates a diverse pangenome and 15 lateral gene transfer events.</title>
        <authorList>
            <person name="Petersen C."/>
            <person name="Sorensen T."/>
            <person name="Nielsen M.R."/>
            <person name="Sondergaard T.E."/>
            <person name="Sorensen J.L."/>
            <person name="Fitzpatrick D.A."/>
            <person name="Frisvad J.C."/>
            <person name="Nielsen K.L."/>
        </authorList>
    </citation>
    <scope>NUCLEOTIDE SEQUENCE</scope>
    <source>
        <strain evidence="3">IBT 17660</strain>
    </source>
</reference>
<dbReference type="InterPro" id="IPR039935">
    <property type="entry name" value="YML079W-like"/>
</dbReference>
<dbReference type="Proteomes" id="UP001147760">
    <property type="component" value="Unassembled WGS sequence"/>
</dbReference>
<keyword evidence="4" id="KW-1185">Reference proteome</keyword>
<sequence>MSIVDILPVAYESSTACKRLNAADILSSALVSTPEVIIAPGVRHIYHLGPLPSPNLYNIPSPTPPNPTQEEPAIQSTINALHLCAHPEGGYFCETDRDPRRVPNPYKEPATSATAEDTDPETRSACTSIYYLLTPQRPQGAFHRNKSRTVHVWQRGRGRYVIIHADEVDGSVENAKARVETFVVGPNVEAGERMQWVVEGGKYKSSFLLPDEPEGETSSGLLISEVVVPGFEFADHDFLRKERMEELLTAEQVQELGWMLRTEK</sequence>
<dbReference type="Gene3D" id="2.60.120.10">
    <property type="entry name" value="Jelly Rolls"/>
    <property type="match status" value="1"/>
</dbReference>
<dbReference type="Pfam" id="PF06172">
    <property type="entry name" value="Cupin_5"/>
    <property type="match status" value="1"/>
</dbReference>
<gene>
    <name evidence="3" type="ORF">N7530_011937</name>
</gene>
<accession>A0A9W9WEG1</accession>
<reference evidence="3" key="1">
    <citation type="submission" date="2022-12" db="EMBL/GenBank/DDBJ databases">
        <authorList>
            <person name="Petersen C."/>
        </authorList>
    </citation>
    <scope>NUCLEOTIDE SEQUENCE</scope>
    <source>
        <strain evidence="3">IBT 17660</strain>
    </source>
</reference>
<dbReference type="InterPro" id="IPR014710">
    <property type="entry name" value="RmlC-like_jellyroll"/>
</dbReference>
<dbReference type="SUPFAM" id="SSF51182">
    <property type="entry name" value="RmlC-like cupins"/>
    <property type="match status" value="1"/>
</dbReference>